<gene>
    <name evidence="2" type="ORF">FA15DRAFT_675322</name>
</gene>
<proteinExistence type="predicted"/>
<feature type="chain" id="PRO_5022828364" evidence="1">
    <location>
        <begin position="26"/>
        <end position="283"/>
    </location>
</feature>
<name>A0A5C3KEM8_COPMA</name>
<evidence type="ECO:0000313" key="3">
    <source>
        <dbReference type="Proteomes" id="UP000307440"/>
    </source>
</evidence>
<dbReference type="OrthoDB" id="3068264at2759"/>
<protein>
    <submittedName>
        <fullName evidence="2">Uncharacterized protein</fullName>
    </submittedName>
</protein>
<evidence type="ECO:0000256" key="1">
    <source>
        <dbReference type="SAM" id="SignalP"/>
    </source>
</evidence>
<organism evidence="2 3">
    <name type="scientific">Coprinopsis marcescibilis</name>
    <name type="common">Agaric fungus</name>
    <name type="synonym">Psathyrella marcescibilis</name>
    <dbReference type="NCBI Taxonomy" id="230819"/>
    <lineage>
        <taxon>Eukaryota</taxon>
        <taxon>Fungi</taxon>
        <taxon>Dikarya</taxon>
        <taxon>Basidiomycota</taxon>
        <taxon>Agaricomycotina</taxon>
        <taxon>Agaricomycetes</taxon>
        <taxon>Agaricomycetidae</taxon>
        <taxon>Agaricales</taxon>
        <taxon>Agaricineae</taxon>
        <taxon>Psathyrellaceae</taxon>
        <taxon>Coprinopsis</taxon>
    </lineage>
</organism>
<evidence type="ECO:0000313" key="2">
    <source>
        <dbReference type="EMBL" id="TFK18382.1"/>
    </source>
</evidence>
<reference evidence="2 3" key="1">
    <citation type="journal article" date="2019" name="Nat. Ecol. Evol.">
        <title>Megaphylogeny resolves global patterns of mushroom evolution.</title>
        <authorList>
            <person name="Varga T."/>
            <person name="Krizsan K."/>
            <person name="Foldi C."/>
            <person name="Dima B."/>
            <person name="Sanchez-Garcia M."/>
            <person name="Sanchez-Ramirez S."/>
            <person name="Szollosi G.J."/>
            <person name="Szarkandi J.G."/>
            <person name="Papp V."/>
            <person name="Albert L."/>
            <person name="Andreopoulos W."/>
            <person name="Angelini C."/>
            <person name="Antonin V."/>
            <person name="Barry K.W."/>
            <person name="Bougher N.L."/>
            <person name="Buchanan P."/>
            <person name="Buyck B."/>
            <person name="Bense V."/>
            <person name="Catcheside P."/>
            <person name="Chovatia M."/>
            <person name="Cooper J."/>
            <person name="Damon W."/>
            <person name="Desjardin D."/>
            <person name="Finy P."/>
            <person name="Geml J."/>
            <person name="Haridas S."/>
            <person name="Hughes K."/>
            <person name="Justo A."/>
            <person name="Karasinski D."/>
            <person name="Kautmanova I."/>
            <person name="Kiss B."/>
            <person name="Kocsube S."/>
            <person name="Kotiranta H."/>
            <person name="LaButti K.M."/>
            <person name="Lechner B.E."/>
            <person name="Liimatainen K."/>
            <person name="Lipzen A."/>
            <person name="Lukacs Z."/>
            <person name="Mihaltcheva S."/>
            <person name="Morgado L.N."/>
            <person name="Niskanen T."/>
            <person name="Noordeloos M.E."/>
            <person name="Ohm R.A."/>
            <person name="Ortiz-Santana B."/>
            <person name="Ovrebo C."/>
            <person name="Racz N."/>
            <person name="Riley R."/>
            <person name="Savchenko A."/>
            <person name="Shiryaev A."/>
            <person name="Soop K."/>
            <person name="Spirin V."/>
            <person name="Szebenyi C."/>
            <person name="Tomsovsky M."/>
            <person name="Tulloss R.E."/>
            <person name="Uehling J."/>
            <person name="Grigoriev I.V."/>
            <person name="Vagvolgyi C."/>
            <person name="Papp T."/>
            <person name="Martin F.M."/>
            <person name="Miettinen O."/>
            <person name="Hibbett D.S."/>
            <person name="Nagy L.G."/>
        </authorList>
    </citation>
    <scope>NUCLEOTIDE SEQUENCE [LARGE SCALE GENOMIC DNA]</scope>
    <source>
        <strain evidence="2 3">CBS 121175</strain>
    </source>
</reference>
<keyword evidence="3" id="KW-1185">Reference proteome</keyword>
<accession>A0A5C3KEM8</accession>
<feature type="signal peptide" evidence="1">
    <location>
        <begin position="1"/>
        <end position="25"/>
    </location>
</feature>
<dbReference type="AlphaFoldDB" id="A0A5C3KEM8"/>
<dbReference type="EMBL" id="ML210406">
    <property type="protein sequence ID" value="TFK18382.1"/>
    <property type="molecule type" value="Genomic_DNA"/>
</dbReference>
<keyword evidence="1" id="KW-0732">Signal</keyword>
<dbReference type="Proteomes" id="UP000307440">
    <property type="component" value="Unassembled WGS sequence"/>
</dbReference>
<sequence length="283" mass="33271">MVQLKTSTLVLASVIASYAYGSVGAREHRIRELPNELEVRGLDLDHLLTRVAIFEDLHERGVFDSEPDNKAHESAVSQAPEGVVGFFKDVGKFVRRCAHTYWTRMVENAGIFDARQLVEHRSRHRFEAGDVQLRGLDAEYSELEARHHADWHKWRRQFEGGHQVMSRGFDEDSQLEARNHHDWSKWRRRFENNREVLTRSLNDHSNVEAREDTPELLPRMSWFGKALLIYRDIKNPQLEKRSAQQHPGELMYRELMEDLEVLERAYDDYMEERGFDGDLDELD</sequence>